<feature type="domain" description="Right handed beta helix" evidence="2">
    <location>
        <begin position="188"/>
        <end position="324"/>
    </location>
</feature>
<dbReference type="InterPro" id="IPR051550">
    <property type="entry name" value="SCF-Subunits/Alg-Epimerases"/>
</dbReference>
<dbReference type="AlphaFoldDB" id="A0A402AVZ6"/>
<proteinExistence type="predicted"/>
<organism evidence="3 4">
    <name type="scientific">Dictyobacter kobayashii</name>
    <dbReference type="NCBI Taxonomy" id="2014872"/>
    <lineage>
        <taxon>Bacteria</taxon>
        <taxon>Bacillati</taxon>
        <taxon>Chloroflexota</taxon>
        <taxon>Ktedonobacteria</taxon>
        <taxon>Ktedonobacterales</taxon>
        <taxon>Dictyobacteraceae</taxon>
        <taxon>Dictyobacter</taxon>
    </lineage>
</organism>
<dbReference type="InterPro" id="IPR012334">
    <property type="entry name" value="Pectin_lyas_fold"/>
</dbReference>
<dbReference type="Pfam" id="PF13229">
    <property type="entry name" value="Beta_helix"/>
    <property type="match status" value="1"/>
</dbReference>
<keyword evidence="4" id="KW-1185">Reference proteome</keyword>
<evidence type="ECO:0000313" key="3">
    <source>
        <dbReference type="EMBL" id="GCE23302.1"/>
    </source>
</evidence>
<name>A0A402AVZ6_9CHLR</name>
<dbReference type="InterPro" id="IPR039448">
    <property type="entry name" value="Beta_helix"/>
</dbReference>
<dbReference type="GO" id="GO:0006511">
    <property type="term" value="P:ubiquitin-dependent protein catabolic process"/>
    <property type="evidence" value="ECO:0007669"/>
    <property type="project" value="TreeGrafter"/>
</dbReference>
<dbReference type="InterPro" id="IPR006626">
    <property type="entry name" value="PbH1"/>
</dbReference>
<dbReference type="SMART" id="SM00710">
    <property type="entry name" value="PbH1"/>
    <property type="match status" value="9"/>
</dbReference>
<reference evidence="4" key="1">
    <citation type="submission" date="2018-12" db="EMBL/GenBank/DDBJ databases">
        <title>Tengunoibacter tsumagoiensis gen. nov., sp. nov., Dictyobacter kobayashii sp. nov., D. alpinus sp. nov., and D. joshuensis sp. nov. and description of Dictyobacteraceae fam. nov. within the order Ktedonobacterales isolated from Tengu-no-mugimeshi.</title>
        <authorList>
            <person name="Wang C.M."/>
            <person name="Zheng Y."/>
            <person name="Sakai Y."/>
            <person name="Toyoda A."/>
            <person name="Minakuchi Y."/>
            <person name="Abe K."/>
            <person name="Yokota A."/>
            <person name="Yabe S."/>
        </authorList>
    </citation>
    <scope>NUCLEOTIDE SEQUENCE [LARGE SCALE GENOMIC DNA]</scope>
    <source>
        <strain evidence="4">Uno11</strain>
    </source>
</reference>
<evidence type="ECO:0000313" key="4">
    <source>
        <dbReference type="Proteomes" id="UP000287188"/>
    </source>
</evidence>
<dbReference type="Gene3D" id="2.160.20.10">
    <property type="entry name" value="Single-stranded right-handed beta-helix, Pectin lyase-like"/>
    <property type="match status" value="2"/>
</dbReference>
<protein>
    <recommendedName>
        <fullName evidence="2">Right handed beta helix domain-containing protein</fullName>
    </recommendedName>
</protein>
<accession>A0A402AVZ6</accession>
<comment type="caution">
    <text evidence="3">The sequence shown here is derived from an EMBL/GenBank/DDBJ whole genome shotgun (WGS) entry which is preliminary data.</text>
</comment>
<evidence type="ECO:0000256" key="1">
    <source>
        <dbReference type="ARBA" id="ARBA00022737"/>
    </source>
</evidence>
<dbReference type="EMBL" id="BIFS01000002">
    <property type="protein sequence ID" value="GCE23302.1"/>
    <property type="molecule type" value="Genomic_DNA"/>
</dbReference>
<dbReference type="PANTHER" id="PTHR22990:SF15">
    <property type="entry name" value="F-BOX ONLY PROTEIN 10"/>
    <property type="match status" value="1"/>
</dbReference>
<dbReference type="Proteomes" id="UP000287188">
    <property type="component" value="Unassembled WGS sequence"/>
</dbReference>
<evidence type="ECO:0000259" key="2">
    <source>
        <dbReference type="Pfam" id="PF13229"/>
    </source>
</evidence>
<gene>
    <name evidence="3" type="ORF">KDK_71020</name>
</gene>
<dbReference type="SUPFAM" id="SSF51126">
    <property type="entry name" value="Pectin lyase-like"/>
    <property type="match status" value="2"/>
</dbReference>
<keyword evidence="1" id="KW-0677">Repeat</keyword>
<dbReference type="PANTHER" id="PTHR22990">
    <property type="entry name" value="F-BOX ONLY PROTEIN"/>
    <property type="match status" value="1"/>
</dbReference>
<dbReference type="InterPro" id="IPR011050">
    <property type="entry name" value="Pectin_lyase_fold/virulence"/>
</dbReference>
<sequence length="383" mass="40892">MEQYALYTHPLSNRDDTLALRIVSLSSQNPAFYPSISAALQASISGDTILVEPGTYRESLVIDKAVSLVGNGGSTKVVIESIDLPCLSLQANAIRVEGFTLRNHLAVQPNQYGVVDVSSGQVEIVDCDLSSASYACLVVSGSSAAANLRHCHIHDSDGYGVLVCMVGSCKLEQCTIQGNAQAEVAALQNSDLSLQDCTLCHGRGYGVLIDGCSQGRLLRCDIYDNAQPGVAVYQESVADLLACKLHHGRASGVTFCQQARGLVQDCEAYANIGSAIEVKQQSTPTIRSCKIYKGKWSGIFVGDASQGIIEDCEIFDNVMAGIEVAWESNPIIRHCQIHRHSYQGIAVFQGGRGIVADCDLSQNVLGSISVEPGSLVYQERNSG</sequence>